<dbReference type="RefSeq" id="WP_129112530.1">
    <property type="nucleotide sequence ID" value="NZ_CP026520.1"/>
</dbReference>
<evidence type="ECO:0000256" key="1">
    <source>
        <dbReference type="SAM" id="Phobius"/>
    </source>
</evidence>
<keyword evidence="4" id="KW-1185">Reference proteome</keyword>
<reference evidence="3 4" key="1">
    <citation type="submission" date="2022-05" db="EMBL/GenBank/DDBJ databases">
        <title>Genome Sequencing of Bee-Associated Microbes.</title>
        <authorList>
            <person name="Dunlap C."/>
        </authorList>
    </citation>
    <scope>NUCLEOTIDE SEQUENCE [LARGE SCALE GENOMIC DNA]</scope>
    <source>
        <strain evidence="3 4">NRRL B-23120</strain>
    </source>
</reference>
<gene>
    <name evidence="3" type="ORF">M5X16_03210</name>
</gene>
<evidence type="ECO:0000313" key="3">
    <source>
        <dbReference type="EMBL" id="MCY9594781.1"/>
    </source>
</evidence>
<name>A0ABT4F8E8_9BACL</name>
<keyword evidence="1" id="KW-0472">Membrane</keyword>
<evidence type="ECO:0000313" key="4">
    <source>
        <dbReference type="Proteomes" id="UP001527202"/>
    </source>
</evidence>
<keyword evidence="1" id="KW-0812">Transmembrane</keyword>
<accession>A0ABT4F8E8</accession>
<feature type="transmembrane region" description="Helical" evidence="1">
    <location>
        <begin position="39"/>
        <end position="60"/>
    </location>
</feature>
<comment type="caution">
    <text evidence="3">The sequence shown here is derived from an EMBL/GenBank/DDBJ whole genome shotgun (WGS) entry which is preliminary data.</text>
</comment>
<dbReference type="Pfam" id="PF19092">
    <property type="entry name" value="DUF5780"/>
    <property type="match status" value="1"/>
</dbReference>
<dbReference type="Gene3D" id="1.25.40.10">
    <property type="entry name" value="Tetratricopeptide repeat domain"/>
    <property type="match status" value="1"/>
</dbReference>
<sequence>MFKCSKCGNETLEEDSLFCKKCGSKLSSDSTKPDKRKKFWIGGSLASLLLIGVAVTIIILNNPMTKFKRAVQGNQVSEATSVYNQNIKGDAEKEKKADAFITDEVTRIQEEFKNNKLEHQQAIASLETLKKLEVLKPSVEAAVNNVNQLNESRTSFKKGQEYLANKNVKDAIAELKKVIKEDQNYAQAQELISTHTTEYKTAALKDAEQFSDSQDYDKAIGILSDALVVAPNDSDMIAKKSSFQKLNEAKKAEERKKKIEETKSSQEVSADHANIVIQSTEYKALYPDMIQVVVRNNTDKTVKSMSVSMLGYDSNGFPVKIEFYYGGSASFEFIGSAESVNIIPKGTYGKNRGWKIREGHGIKTVLAAVKEVEYYDGTKWTNPYYEYWLDENKEKPLH</sequence>
<dbReference type="InterPro" id="IPR011990">
    <property type="entry name" value="TPR-like_helical_dom_sf"/>
</dbReference>
<evidence type="ECO:0000259" key="2">
    <source>
        <dbReference type="Pfam" id="PF19092"/>
    </source>
</evidence>
<keyword evidence="1" id="KW-1133">Transmembrane helix</keyword>
<dbReference type="SUPFAM" id="SSF48452">
    <property type="entry name" value="TPR-like"/>
    <property type="match status" value="1"/>
</dbReference>
<dbReference type="GeneID" id="95377815"/>
<proteinExistence type="predicted"/>
<dbReference type="InterPro" id="IPR043939">
    <property type="entry name" value="DUF5780"/>
</dbReference>
<dbReference type="Proteomes" id="UP001527202">
    <property type="component" value="Unassembled WGS sequence"/>
</dbReference>
<dbReference type="EMBL" id="JAMDMJ010000003">
    <property type="protein sequence ID" value="MCY9594781.1"/>
    <property type="molecule type" value="Genomic_DNA"/>
</dbReference>
<organism evidence="3 4">
    <name type="scientific">Paenibacillus chitinolyticus</name>
    <dbReference type="NCBI Taxonomy" id="79263"/>
    <lineage>
        <taxon>Bacteria</taxon>
        <taxon>Bacillati</taxon>
        <taxon>Bacillota</taxon>
        <taxon>Bacilli</taxon>
        <taxon>Bacillales</taxon>
        <taxon>Paenibacillaceae</taxon>
        <taxon>Paenibacillus</taxon>
    </lineage>
</organism>
<protein>
    <submittedName>
        <fullName evidence="3">DUF5780 domain-containing protein</fullName>
    </submittedName>
</protein>
<feature type="domain" description="DUF5780" evidence="2">
    <location>
        <begin position="289"/>
        <end position="395"/>
    </location>
</feature>